<proteinExistence type="predicted"/>
<evidence type="ECO:0000256" key="4">
    <source>
        <dbReference type="ARBA" id="ARBA00022989"/>
    </source>
</evidence>
<dbReference type="Pfam" id="PF00023">
    <property type="entry name" value="Ank"/>
    <property type="match status" value="1"/>
</dbReference>
<name>A0AAD3SAU1_NEPGR</name>
<dbReference type="Pfam" id="PF13962">
    <property type="entry name" value="PGG"/>
    <property type="match status" value="1"/>
</dbReference>
<evidence type="ECO:0000259" key="9">
    <source>
        <dbReference type="Pfam" id="PF13962"/>
    </source>
</evidence>
<dbReference type="InterPro" id="IPR002110">
    <property type="entry name" value="Ankyrin_rpt"/>
</dbReference>
<dbReference type="PROSITE" id="PS50297">
    <property type="entry name" value="ANK_REP_REGION"/>
    <property type="match status" value="2"/>
</dbReference>
<comment type="caution">
    <text evidence="10">The sequence shown here is derived from an EMBL/GenBank/DDBJ whole genome shotgun (WGS) entry which is preliminary data.</text>
</comment>
<comment type="subcellular location">
    <subcellularLocation>
        <location evidence="1">Membrane</location>
        <topology evidence="1">Multi-pass membrane protein</topology>
    </subcellularLocation>
</comment>
<dbReference type="Gene3D" id="1.25.40.20">
    <property type="entry name" value="Ankyrin repeat-containing domain"/>
    <property type="match status" value="2"/>
</dbReference>
<evidence type="ECO:0000313" key="11">
    <source>
        <dbReference type="Proteomes" id="UP001279734"/>
    </source>
</evidence>
<gene>
    <name evidence="10" type="ORF">Nepgr_009087</name>
</gene>
<evidence type="ECO:0000256" key="6">
    <source>
        <dbReference type="ARBA" id="ARBA00023136"/>
    </source>
</evidence>
<dbReference type="Pfam" id="PF12796">
    <property type="entry name" value="Ank_2"/>
    <property type="match status" value="2"/>
</dbReference>
<accession>A0AAD3SAU1</accession>
<dbReference type="GO" id="GO:0005886">
    <property type="term" value="C:plasma membrane"/>
    <property type="evidence" value="ECO:0007669"/>
    <property type="project" value="TreeGrafter"/>
</dbReference>
<reference evidence="10" key="1">
    <citation type="submission" date="2023-05" db="EMBL/GenBank/DDBJ databases">
        <title>Nepenthes gracilis genome sequencing.</title>
        <authorList>
            <person name="Fukushima K."/>
        </authorList>
    </citation>
    <scope>NUCLEOTIDE SEQUENCE</scope>
    <source>
        <strain evidence="10">SING2019-196</strain>
    </source>
</reference>
<sequence length="469" mass="51276">MEGNVTSLHNLLNRDALILHRYITTYFAETPLHIAVMLGHLEFATELLKWKPELACEQDSRKSTPLHLASAKGDVEMVKLLLSANPQMSHTCDGSGRNPLHVAAMKGRVDALRELVRVKSEAACIPNDSGSRKTILHVCVKHNQLKALKLLLVETLVCNNAEFINSKDGDGNTILHLAVLDRQLQTIDFLTKIASIDVNAKNVFGLTALDLLEMRLKDASGDYLNIGRLLQHAGAVNSRSNVSSETTGAASNTMSNVAGGSTLREILKEILHEFLSKQEEWHKQQERNGRLESQRNAIMIAASLFAAAAFQAGANPPGGFWQDTVFSNDTYLDTHYAGEPILANTDPDSYLMIIIANETTFLTSSFVFLLLLSGLPLKNNISTGILMGATWIAIVAAGFSFLVSTLVTEVDLQKSFLVTLPLCFTFFGICGIIILGHIGRFLVKIVRRCWRKHRSSSSSTAAPANPGSI</sequence>
<dbReference type="InterPro" id="IPR036770">
    <property type="entry name" value="Ankyrin_rpt-contain_sf"/>
</dbReference>
<feature type="transmembrane region" description="Helical" evidence="8">
    <location>
        <begin position="419"/>
        <end position="443"/>
    </location>
</feature>
<evidence type="ECO:0000256" key="5">
    <source>
        <dbReference type="ARBA" id="ARBA00023043"/>
    </source>
</evidence>
<dbReference type="SUPFAM" id="SSF48403">
    <property type="entry name" value="Ankyrin repeat"/>
    <property type="match status" value="1"/>
</dbReference>
<protein>
    <recommendedName>
        <fullName evidence="9">PGG domain-containing protein</fullName>
    </recommendedName>
</protein>
<keyword evidence="4 8" id="KW-1133">Transmembrane helix</keyword>
<dbReference type="PANTHER" id="PTHR24186">
    <property type="entry name" value="PROTEIN PHOSPHATASE 1 REGULATORY SUBUNIT"/>
    <property type="match status" value="1"/>
</dbReference>
<evidence type="ECO:0000256" key="7">
    <source>
        <dbReference type="PROSITE-ProRule" id="PRU00023"/>
    </source>
</evidence>
<keyword evidence="5 7" id="KW-0040">ANK repeat</keyword>
<feature type="transmembrane region" description="Helical" evidence="8">
    <location>
        <begin position="350"/>
        <end position="372"/>
    </location>
</feature>
<dbReference type="PROSITE" id="PS50088">
    <property type="entry name" value="ANK_REPEAT"/>
    <property type="match status" value="2"/>
</dbReference>
<dbReference type="Proteomes" id="UP001279734">
    <property type="component" value="Unassembled WGS sequence"/>
</dbReference>
<evidence type="ECO:0000313" key="10">
    <source>
        <dbReference type="EMBL" id="GMH07247.1"/>
    </source>
</evidence>
<feature type="repeat" description="ANK" evidence="7">
    <location>
        <begin position="95"/>
        <end position="117"/>
    </location>
</feature>
<evidence type="ECO:0000256" key="8">
    <source>
        <dbReference type="SAM" id="Phobius"/>
    </source>
</evidence>
<feature type="domain" description="PGG" evidence="9">
    <location>
        <begin position="290"/>
        <end position="406"/>
    </location>
</feature>
<keyword evidence="11" id="KW-1185">Reference proteome</keyword>
<dbReference type="PANTHER" id="PTHR24186:SF37">
    <property type="entry name" value="PGG DOMAIN-CONTAINING PROTEIN"/>
    <property type="match status" value="1"/>
</dbReference>
<organism evidence="10 11">
    <name type="scientific">Nepenthes gracilis</name>
    <name type="common">Slender pitcher plant</name>
    <dbReference type="NCBI Taxonomy" id="150966"/>
    <lineage>
        <taxon>Eukaryota</taxon>
        <taxon>Viridiplantae</taxon>
        <taxon>Streptophyta</taxon>
        <taxon>Embryophyta</taxon>
        <taxon>Tracheophyta</taxon>
        <taxon>Spermatophyta</taxon>
        <taxon>Magnoliopsida</taxon>
        <taxon>eudicotyledons</taxon>
        <taxon>Gunneridae</taxon>
        <taxon>Pentapetalae</taxon>
        <taxon>Caryophyllales</taxon>
        <taxon>Nepenthaceae</taxon>
        <taxon>Nepenthes</taxon>
    </lineage>
</organism>
<evidence type="ECO:0000256" key="1">
    <source>
        <dbReference type="ARBA" id="ARBA00004141"/>
    </source>
</evidence>
<feature type="transmembrane region" description="Helical" evidence="8">
    <location>
        <begin position="384"/>
        <end position="407"/>
    </location>
</feature>
<dbReference type="InterPro" id="IPR026961">
    <property type="entry name" value="PGG_dom"/>
</dbReference>
<dbReference type="AlphaFoldDB" id="A0AAD3SAU1"/>
<dbReference type="SMART" id="SM00248">
    <property type="entry name" value="ANK"/>
    <property type="match status" value="5"/>
</dbReference>
<feature type="repeat" description="ANK" evidence="7">
    <location>
        <begin position="61"/>
        <end position="93"/>
    </location>
</feature>
<keyword evidence="6 8" id="KW-0472">Membrane</keyword>
<evidence type="ECO:0000256" key="3">
    <source>
        <dbReference type="ARBA" id="ARBA00022737"/>
    </source>
</evidence>
<evidence type="ECO:0000256" key="2">
    <source>
        <dbReference type="ARBA" id="ARBA00022692"/>
    </source>
</evidence>
<feature type="transmembrane region" description="Helical" evidence="8">
    <location>
        <begin position="297"/>
        <end position="314"/>
    </location>
</feature>
<keyword evidence="2 8" id="KW-0812">Transmembrane</keyword>
<dbReference type="EMBL" id="BSYO01000007">
    <property type="protein sequence ID" value="GMH07247.1"/>
    <property type="molecule type" value="Genomic_DNA"/>
</dbReference>
<keyword evidence="3" id="KW-0677">Repeat</keyword>